<dbReference type="Proteomes" id="UP000323082">
    <property type="component" value="Unassembled WGS sequence"/>
</dbReference>
<feature type="coiled-coil region" evidence="1">
    <location>
        <begin position="1042"/>
        <end position="1095"/>
    </location>
</feature>
<feature type="domain" description="Tape measure protein N-terminal" evidence="2">
    <location>
        <begin position="70"/>
        <end position="255"/>
    </location>
</feature>
<organism evidence="3 4">
    <name type="scientific">Chryseobacterium sediminis</name>
    <dbReference type="NCBI Taxonomy" id="1679494"/>
    <lineage>
        <taxon>Bacteria</taxon>
        <taxon>Pseudomonadati</taxon>
        <taxon>Bacteroidota</taxon>
        <taxon>Flavobacteriia</taxon>
        <taxon>Flavobacteriales</taxon>
        <taxon>Weeksellaceae</taxon>
        <taxon>Chryseobacterium group</taxon>
        <taxon>Chryseobacterium</taxon>
    </lineage>
</organism>
<dbReference type="Pfam" id="PF20155">
    <property type="entry name" value="TMP_3"/>
    <property type="match status" value="1"/>
</dbReference>
<dbReference type="OrthoDB" id="1219342at2"/>
<evidence type="ECO:0000313" key="4">
    <source>
        <dbReference type="Proteomes" id="UP000323082"/>
    </source>
</evidence>
<dbReference type="NCBIfam" id="TIGR02675">
    <property type="entry name" value="tape_meas_nterm"/>
    <property type="match status" value="1"/>
</dbReference>
<gene>
    <name evidence="3" type="ORF">FW780_02270</name>
</gene>
<dbReference type="InterPro" id="IPR013491">
    <property type="entry name" value="Tape_meas_N"/>
</dbReference>
<proteinExistence type="predicted"/>
<reference evidence="3 4" key="1">
    <citation type="journal article" date="2015" name="Int. J. Syst. Evol. Microbiol.">
        <title>Chryseobacterium sediminis sp. nov., isolated from a river sediment.</title>
        <authorList>
            <person name="Kampfer P."/>
            <person name="Busse H.J."/>
            <person name="McInroy J.A."/>
            <person name="Glaeser S.P."/>
        </authorList>
    </citation>
    <scope>NUCLEOTIDE SEQUENCE [LARGE SCALE GENOMIC DNA]</scope>
    <source>
        <strain evidence="3 4">IMT-174</strain>
    </source>
</reference>
<feature type="coiled-coil region" evidence="1">
    <location>
        <begin position="782"/>
        <end position="842"/>
    </location>
</feature>
<feature type="coiled-coil region" evidence="1">
    <location>
        <begin position="1205"/>
        <end position="1232"/>
    </location>
</feature>
<feature type="coiled-coil region" evidence="1">
    <location>
        <begin position="516"/>
        <end position="543"/>
    </location>
</feature>
<evidence type="ECO:0000313" key="3">
    <source>
        <dbReference type="EMBL" id="KAA2223052.1"/>
    </source>
</evidence>
<dbReference type="PANTHER" id="PTHR38812">
    <property type="entry name" value="MU-LIKE PROPHAGE FLUMU PROTEIN GP42"/>
    <property type="match status" value="1"/>
</dbReference>
<keyword evidence="1" id="KW-0175">Coiled coil</keyword>
<dbReference type="EMBL" id="VUNZ01000001">
    <property type="protein sequence ID" value="KAA2223052.1"/>
    <property type="molecule type" value="Genomic_DNA"/>
</dbReference>
<accession>A0A5B2U937</accession>
<dbReference type="RefSeq" id="WP_149832016.1">
    <property type="nucleotide sequence ID" value="NZ_VUNZ01000001.1"/>
</dbReference>
<feature type="coiled-coil region" evidence="1">
    <location>
        <begin position="572"/>
        <end position="650"/>
    </location>
</feature>
<dbReference type="InterPro" id="IPR053058">
    <property type="entry name" value="Mulikevirus_tape_measure"/>
</dbReference>
<evidence type="ECO:0000256" key="1">
    <source>
        <dbReference type="SAM" id="Coils"/>
    </source>
</evidence>
<dbReference type="PANTHER" id="PTHR38812:SF2">
    <property type="entry name" value="MU-LIKE PROPHAGE FLUMU PROTEIN GP42"/>
    <property type="match status" value="1"/>
</dbReference>
<protein>
    <submittedName>
        <fullName evidence="3">Tape measure protein</fullName>
    </submittedName>
</protein>
<name>A0A5B2U937_9FLAO</name>
<evidence type="ECO:0000259" key="2">
    <source>
        <dbReference type="Pfam" id="PF20155"/>
    </source>
</evidence>
<sequence length="1386" mass="155650">MNNVGGALNFNATLNLNEWRRNVDQIRRDILGLNRQTQQQTSQMDTAFRNLSIGVASYFSAGLLKDFTMQLINVRGEFQKTEVAFATMLGDGDKAKDLMQEMVELAARTPFSLQDVSQGAKQLLAFQVPANEVLDTLTRMGNIASGLSVPISRINLVFGQVRAKGRLMGDDLRQFTEAGIPMVAELAKKFNKTTAEISDMVTEGKIGFKDVKDVLFSLTDEGGMFFNLMEKQSATLSGRISNLGDEFSQMLNKIGQNQEGLLSSGIDGVTNLIEHYQDISNVLIVLISTYGAYRAALIATVAIQRASIIAGNVQAFLQLASSIRSARDAQILFNTVTKANPYVIAATAIAALSAALYVYYNRVSEAERAQQELNAEISKQQAPIAATKTKIDSLVSAIKQENVSNSQRAEWLRQIKVLSNGRLNQLTVEEIRTNKASNAINAYIKQLQKEAEAKAYLTRITDYTEKREQLRAKLKTKLTAGDLLDDLTDFNTVTHDKTGKLLTTLERRNIRTINEINAQSGEIQKAKDKVERLTKEYTNTSGVDPVADTTKIEESAKKTTRELAEIYSLNSIADLEQRIDLWNEALKKASGDTVNVLDKNKFGDVVKTGKTVSVSEAVAEVTKLEEARAKREKEIQVQSFQERISEAERQWNNYYKMAEFYGKETADAQYSALFNGAKNYLDYLEKQEKALVKLSDKSLLSNQQKQDLVFIREKINGLKGLDTPLENIKKGIENTLKSIPSLVDQLEFIEKLKSVNKIGKDNNPEQFFEKDRYYKGLSDGLLQQQQDLYIQFQREHETFEQKKTEITQRYDDIRKRIQESNASDLEKTRQTEEANKAQAKDISSMSFELFQKTDAYVKAFGDLEKVGPRTLKKLRDQFKAFIDSDGGRALGIQDTKALLEVYEKLDNAVKNKNPFDAIGIAIEKYKKKREELNKIEKESGKDSEAYQLKLDDTKSSFEEIVDVSYDATKKMIGYFSGITEAVGGMSDELRSTINDVEQLVEGVYNVFKGFYGNKGQMITGLIQVVGALSKIMNGDNKKEAEIKGWQRDIENLKFLYEQLNKEIEKTAGEASLKKYQELIANLKKQQALLNDMRTKESEKKNPDVDKVNSYGDQIRQISVQIQELVDTFKKTITTVEFKDLSDKLADALTNAFAEGEDAAQSFEKVVDEVMRNAVQNALKMKFLDDAAQKMVDQLYSSMGFGNSSTSAVQNEISKVEGNLKEIEEKLKTVGLQEKIFLENVQKEQLEKLKLLQQQLSEIYANGSFDGLSAEERDKIKAMGEEAMKKYMDALKQYQDLFGQSADNAQGLKGDIKGITEKTAGALEGQINAMRIMQAEALKRSKDNLEVMRSQLLVQSQIEMNTRPLKGIYDEIKSMNSKIKNSLAGIP</sequence>
<comment type="caution">
    <text evidence="3">The sequence shown here is derived from an EMBL/GenBank/DDBJ whole genome shotgun (WGS) entry which is preliminary data.</text>
</comment>